<accession>A0ABT5FEY8</accession>
<dbReference type="EMBL" id="JAQOMS010000002">
    <property type="protein sequence ID" value="MDC2889901.1"/>
    <property type="molecule type" value="Genomic_DNA"/>
</dbReference>
<organism evidence="1 2">
    <name type="scientific">Psychrosphaera algicola</name>
    <dbReference type="NCBI Taxonomy" id="3023714"/>
    <lineage>
        <taxon>Bacteria</taxon>
        <taxon>Pseudomonadati</taxon>
        <taxon>Pseudomonadota</taxon>
        <taxon>Gammaproteobacteria</taxon>
        <taxon>Alteromonadales</taxon>
        <taxon>Pseudoalteromonadaceae</taxon>
        <taxon>Psychrosphaera</taxon>
    </lineage>
</organism>
<dbReference type="InterPro" id="IPR000801">
    <property type="entry name" value="Esterase-like"/>
</dbReference>
<proteinExistence type="predicted"/>
<dbReference type="InterPro" id="IPR029058">
    <property type="entry name" value="AB_hydrolase_fold"/>
</dbReference>
<dbReference type="Gene3D" id="3.40.50.1820">
    <property type="entry name" value="alpha/beta hydrolase"/>
    <property type="match status" value="1"/>
</dbReference>
<dbReference type="Pfam" id="PF00756">
    <property type="entry name" value="Esterase"/>
    <property type="match status" value="1"/>
</dbReference>
<reference evidence="1 2" key="1">
    <citation type="submission" date="2023-01" db="EMBL/GenBank/DDBJ databases">
        <title>Psychrosphaera sp. nov., isolated from marine algae.</title>
        <authorList>
            <person name="Bayburt H."/>
            <person name="Choi B.J."/>
            <person name="Kim J.M."/>
            <person name="Choi D.G."/>
            <person name="Jeon C.O."/>
        </authorList>
    </citation>
    <scope>NUCLEOTIDE SEQUENCE [LARGE SCALE GENOMIC DNA]</scope>
    <source>
        <strain evidence="1 2">G1-22</strain>
    </source>
</reference>
<name>A0ABT5FEY8_9GAMM</name>
<comment type="caution">
    <text evidence="1">The sequence shown here is derived from an EMBL/GenBank/DDBJ whole genome shotgun (WGS) entry which is preliminary data.</text>
</comment>
<evidence type="ECO:0000313" key="1">
    <source>
        <dbReference type="EMBL" id="MDC2889901.1"/>
    </source>
</evidence>
<keyword evidence="2" id="KW-1185">Reference proteome</keyword>
<protein>
    <submittedName>
        <fullName evidence="1">Alpha/beta hydrolase-fold protein</fullName>
    </submittedName>
</protein>
<dbReference type="RefSeq" id="WP_272181232.1">
    <property type="nucleotide sequence ID" value="NZ_JAQOMS010000002.1"/>
</dbReference>
<dbReference type="GO" id="GO:0016787">
    <property type="term" value="F:hydrolase activity"/>
    <property type="evidence" value="ECO:0007669"/>
    <property type="project" value="UniProtKB-KW"/>
</dbReference>
<dbReference type="PANTHER" id="PTHR48098:SF6">
    <property type="entry name" value="FERRI-BACILLIBACTIN ESTERASE BESA"/>
    <property type="match status" value="1"/>
</dbReference>
<dbReference type="InterPro" id="IPR050583">
    <property type="entry name" value="Mycobacterial_A85_antigen"/>
</dbReference>
<dbReference type="PANTHER" id="PTHR48098">
    <property type="entry name" value="ENTEROCHELIN ESTERASE-RELATED"/>
    <property type="match status" value="1"/>
</dbReference>
<keyword evidence="1" id="KW-0378">Hydrolase</keyword>
<evidence type="ECO:0000313" key="2">
    <source>
        <dbReference type="Proteomes" id="UP001528411"/>
    </source>
</evidence>
<gene>
    <name evidence="1" type="ORF">PN838_15415</name>
</gene>
<dbReference type="Proteomes" id="UP001528411">
    <property type="component" value="Unassembled WGS sequence"/>
</dbReference>
<sequence length="145" mass="15931">MKFITQTLKPLIDDKYRTQAGKKTTGIAGSSLGGLMAIYSALNYSNIFGYIGAFSPSLGIENEEGVNVLFQAIEQVNQIDDVVIYTDMGLGEYGDYAKFDKLTQLLNAKLTNGASLTTVKDDLGRHCEASWSERFPRLASQFSKN</sequence>
<dbReference type="SUPFAM" id="SSF53474">
    <property type="entry name" value="alpha/beta-Hydrolases"/>
    <property type="match status" value="1"/>
</dbReference>